<evidence type="ECO:0000313" key="3">
    <source>
        <dbReference type="Proteomes" id="UP000186465"/>
    </source>
</evidence>
<dbReference type="Proteomes" id="UP000186465">
    <property type="component" value="Unassembled WGS sequence"/>
</dbReference>
<keyword evidence="3" id="KW-1185">Reference proteome</keyword>
<protein>
    <submittedName>
        <fullName evidence="2">Uncharacterized protein</fullName>
    </submittedName>
</protein>
<reference evidence="3" key="1">
    <citation type="submission" date="2016-11" db="EMBL/GenBank/DDBJ databases">
        <title>Actinomyces gypaetusis sp. nov. isolated from Gypaetus barbatus in Qinghai Tibet Plateau China.</title>
        <authorList>
            <person name="Meng X."/>
        </authorList>
    </citation>
    <scope>NUCLEOTIDE SEQUENCE [LARGE SCALE GENOMIC DNA]</scope>
    <source>
        <strain evidence="3">DSM 15383</strain>
    </source>
</reference>
<sequence length="184" mass="19747">MDSNEVRVYAASERRATISGEITPEAVLDAGRVQVDYFHRALEVTIIDSDGSASQMVIEPDGSTHSLMTVEAPAEPVPGTTYAKSTTADKSHKSMVVSAAAVAVVIGAAGGALFFMDDVPRLNWWSSHSASPTVEDFRVSPYLPGETVFRQKQRAGNERALVARAEAAEAALKKEREQAARKQA</sequence>
<proteinExistence type="predicted"/>
<name>A0A1Q5PM92_9ACTO</name>
<dbReference type="EMBL" id="MPDM01000005">
    <property type="protein sequence ID" value="OKL48664.1"/>
    <property type="molecule type" value="Genomic_DNA"/>
</dbReference>
<evidence type="ECO:0000313" key="2">
    <source>
        <dbReference type="EMBL" id="OKL48664.1"/>
    </source>
</evidence>
<organism evidence="2 3">
    <name type="scientific">Boudabousia marimammalium</name>
    <dbReference type="NCBI Taxonomy" id="156892"/>
    <lineage>
        <taxon>Bacteria</taxon>
        <taxon>Bacillati</taxon>
        <taxon>Actinomycetota</taxon>
        <taxon>Actinomycetes</taxon>
        <taxon>Actinomycetales</taxon>
        <taxon>Actinomycetaceae</taxon>
        <taxon>Boudabousia</taxon>
    </lineage>
</organism>
<accession>A0A1Q5PM92</accession>
<feature type="transmembrane region" description="Helical" evidence="1">
    <location>
        <begin position="94"/>
        <end position="116"/>
    </location>
</feature>
<gene>
    <name evidence="2" type="ORF">BM477_05545</name>
</gene>
<keyword evidence="1" id="KW-1133">Transmembrane helix</keyword>
<dbReference type="AlphaFoldDB" id="A0A1Q5PM92"/>
<comment type="caution">
    <text evidence="2">The sequence shown here is derived from an EMBL/GenBank/DDBJ whole genome shotgun (WGS) entry which is preliminary data.</text>
</comment>
<keyword evidence="1" id="KW-0812">Transmembrane</keyword>
<keyword evidence="1" id="KW-0472">Membrane</keyword>
<evidence type="ECO:0000256" key="1">
    <source>
        <dbReference type="SAM" id="Phobius"/>
    </source>
</evidence>